<dbReference type="Gene3D" id="1.10.1660.10">
    <property type="match status" value="1"/>
</dbReference>
<evidence type="ECO:0000313" key="6">
    <source>
        <dbReference type="Proteomes" id="UP000094892"/>
    </source>
</evidence>
<dbReference type="EMBL" id="MCOL01000001">
    <property type="protein sequence ID" value="ODO62598.1"/>
    <property type="molecule type" value="Genomic_DNA"/>
</dbReference>
<sequence length="84" mass="9950">MLIESLIEYMKLLHQPDTSPEVRRDLLIDQRDELVQQLRETRQTIAYLSYKIDHFQEHILSSEAAQLFPQQSNKIIDDSHNAED</sequence>
<organism evidence="3 6">
    <name type="scientific">Lactiplantibacillus plantarum</name>
    <name type="common">Lactobacillus plantarum</name>
    <dbReference type="NCBI Taxonomy" id="1590"/>
    <lineage>
        <taxon>Bacteria</taxon>
        <taxon>Bacillati</taxon>
        <taxon>Bacillota</taxon>
        <taxon>Bacilli</taxon>
        <taxon>Lactobacillales</taxon>
        <taxon>Lactobacillaceae</taxon>
        <taxon>Lactiplantibacillus</taxon>
    </lineage>
</organism>
<evidence type="ECO:0000313" key="2">
    <source>
        <dbReference type="EMBL" id="KZV04454.1"/>
    </source>
</evidence>
<evidence type="ECO:0000313" key="5">
    <source>
        <dbReference type="Proteomes" id="UP000076989"/>
    </source>
</evidence>
<dbReference type="Proteomes" id="UP000094892">
    <property type="component" value="Unassembled WGS sequence"/>
</dbReference>
<dbReference type="PATRIC" id="fig|1590.143.peg.1841"/>
<gene>
    <name evidence="3" type="ORF">LPJSA22_02616</name>
    <name evidence="2" type="ORF">NAB2_0863</name>
    <name evidence="1" type="ORF">Nizo2260_2015</name>
</gene>
<evidence type="ECO:0000313" key="4">
    <source>
        <dbReference type="Proteomes" id="UP000076872"/>
    </source>
</evidence>
<dbReference type="SUPFAM" id="SSF46955">
    <property type="entry name" value="Putative DNA-binding domain"/>
    <property type="match status" value="1"/>
</dbReference>
<comment type="caution">
    <text evidence="3">The sequence shown here is derived from an EMBL/GenBank/DDBJ whole genome shotgun (WGS) entry which is preliminary data.</text>
</comment>
<name>A0A0G9GPR9_LACPN</name>
<evidence type="ECO:0000313" key="1">
    <source>
        <dbReference type="EMBL" id="KZU03775.1"/>
    </source>
</evidence>
<evidence type="ECO:0000313" key="3">
    <source>
        <dbReference type="EMBL" id="ODO62598.1"/>
    </source>
</evidence>
<dbReference type="InterPro" id="IPR009061">
    <property type="entry name" value="DNA-bd_dom_put_sf"/>
</dbReference>
<dbReference type="Proteomes" id="UP000076989">
    <property type="component" value="Unassembled WGS sequence"/>
</dbReference>
<protein>
    <submittedName>
        <fullName evidence="1">Transcriptional regulator MerR family</fullName>
    </submittedName>
</protein>
<accession>A0A0G9GPR9</accession>
<dbReference type="EMBL" id="LUXO01000021">
    <property type="protein sequence ID" value="KZV04454.1"/>
    <property type="molecule type" value="Genomic_DNA"/>
</dbReference>
<proteinExistence type="predicted"/>
<dbReference type="EMBL" id="LUWI01000022">
    <property type="protein sequence ID" value="KZU03775.1"/>
    <property type="molecule type" value="Genomic_DNA"/>
</dbReference>
<dbReference type="AlphaFoldDB" id="A0A0G9GPR9"/>
<reference evidence="4 5" key="1">
    <citation type="submission" date="2016-03" db="EMBL/GenBank/DDBJ databases">
        <title>Comparative genomics of 54 Lactobacillus plantarum strains reveals genomic uncoupling from niche constraints.</title>
        <authorList>
            <person name="Martino M.E."/>
        </authorList>
    </citation>
    <scope>NUCLEOTIDE SEQUENCE [LARGE SCALE GENOMIC DNA]</scope>
    <source>
        <strain evidence="2 4">NAB2</strain>
        <strain evidence="1 5">Nizo2260</strain>
    </source>
</reference>
<reference evidence="3 6" key="2">
    <citation type="submission" date="2016-08" db="EMBL/GenBank/DDBJ databases">
        <title>Genome sequencing of Lactobacillus plantarum JSA22, isolated from fermented soybean paste.</title>
        <authorList>
            <person name="Choi H.S."/>
        </authorList>
    </citation>
    <scope>NUCLEOTIDE SEQUENCE [LARGE SCALE GENOMIC DNA]</scope>
    <source>
        <strain evidence="3 6">JSA22</strain>
    </source>
</reference>
<dbReference type="Proteomes" id="UP000076872">
    <property type="component" value="Unassembled WGS sequence"/>
</dbReference>